<dbReference type="GO" id="GO:0012505">
    <property type="term" value="C:endomembrane system"/>
    <property type="evidence" value="ECO:0007669"/>
    <property type="project" value="UniProtKB-SubCell"/>
</dbReference>
<dbReference type="Gene3D" id="3.40.50.300">
    <property type="entry name" value="P-loop containing nucleotide triphosphate hydrolases"/>
    <property type="match status" value="1"/>
</dbReference>
<dbReference type="Proteomes" id="UP001153365">
    <property type="component" value="Unassembled WGS sequence"/>
</dbReference>
<protein>
    <submittedName>
        <fullName evidence="6">P-loop containing nucleoside triphosphate hydrolase protein</fullName>
    </submittedName>
</protein>
<comment type="caution">
    <text evidence="6">The sequence shown here is derived from an EMBL/GenBank/DDBJ whole genome shotgun (WGS) entry which is preliminary data.</text>
</comment>
<evidence type="ECO:0000256" key="2">
    <source>
        <dbReference type="ARBA" id="ARBA00022741"/>
    </source>
</evidence>
<accession>A0AAV0BBB0</accession>
<dbReference type="FunFam" id="3.40.50.300:FF:001447">
    <property type="entry name" value="Ras-related protein Rab-1B"/>
    <property type="match status" value="1"/>
</dbReference>
<proteinExistence type="inferred from homology"/>
<keyword evidence="4" id="KW-0449">Lipoprotein</keyword>
<dbReference type="NCBIfam" id="TIGR00231">
    <property type="entry name" value="small_GTP"/>
    <property type="match status" value="1"/>
</dbReference>
<dbReference type="AlphaFoldDB" id="A0AAV0BBB0"/>
<evidence type="ECO:0000313" key="7">
    <source>
        <dbReference type="Proteomes" id="UP001153365"/>
    </source>
</evidence>
<sequence length="89" mass="10270">PQYNFLIKLVLIGDSNVGKSCLLLRFCDDAYTPSSITTIGIDFKIRMIELDGKRIKLQIWNTAGQERFRTITTAFYRGAMRILLVYDFT</sequence>
<comment type="subcellular location">
    <subcellularLocation>
        <location evidence="5">Endomembrane system</location>
        <topology evidence="5">Lipid-anchor</topology>
        <orientation evidence="5">Cytoplasmic side</orientation>
    </subcellularLocation>
</comment>
<evidence type="ECO:0000256" key="4">
    <source>
        <dbReference type="ARBA" id="ARBA00023288"/>
    </source>
</evidence>
<feature type="non-terminal residue" evidence="6">
    <location>
        <position position="1"/>
    </location>
</feature>
<dbReference type="PROSITE" id="PS51419">
    <property type="entry name" value="RAB"/>
    <property type="match status" value="1"/>
</dbReference>
<comment type="similarity">
    <text evidence="1">Belongs to the small GTPase superfamily. Rab family.</text>
</comment>
<keyword evidence="3" id="KW-0342">GTP-binding</keyword>
<evidence type="ECO:0000256" key="3">
    <source>
        <dbReference type="ARBA" id="ARBA00023134"/>
    </source>
</evidence>
<dbReference type="PRINTS" id="PR00449">
    <property type="entry name" value="RASTRNSFRMNG"/>
</dbReference>
<reference evidence="6" key="1">
    <citation type="submission" date="2022-06" db="EMBL/GenBank/DDBJ databases">
        <authorList>
            <consortium name="SYNGENTA / RWTH Aachen University"/>
        </authorList>
    </citation>
    <scope>NUCLEOTIDE SEQUENCE</scope>
</reference>
<organism evidence="6 7">
    <name type="scientific">Phakopsora pachyrhizi</name>
    <name type="common">Asian soybean rust disease fungus</name>
    <dbReference type="NCBI Taxonomy" id="170000"/>
    <lineage>
        <taxon>Eukaryota</taxon>
        <taxon>Fungi</taxon>
        <taxon>Dikarya</taxon>
        <taxon>Basidiomycota</taxon>
        <taxon>Pucciniomycotina</taxon>
        <taxon>Pucciniomycetes</taxon>
        <taxon>Pucciniales</taxon>
        <taxon>Phakopsoraceae</taxon>
        <taxon>Phakopsora</taxon>
    </lineage>
</organism>
<feature type="non-terminal residue" evidence="6">
    <location>
        <position position="89"/>
    </location>
</feature>
<dbReference type="InterPro" id="IPR050305">
    <property type="entry name" value="Small_GTPase_Rab"/>
</dbReference>
<dbReference type="GO" id="GO:0005525">
    <property type="term" value="F:GTP binding"/>
    <property type="evidence" value="ECO:0007669"/>
    <property type="project" value="UniProtKB-KW"/>
</dbReference>
<dbReference type="GO" id="GO:0003924">
    <property type="term" value="F:GTPase activity"/>
    <property type="evidence" value="ECO:0007669"/>
    <property type="project" value="InterPro"/>
</dbReference>
<dbReference type="PANTHER" id="PTHR47980">
    <property type="entry name" value="LD44762P"/>
    <property type="match status" value="1"/>
</dbReference>
<dbReference type="SMART" id="SM00175">
    <property type="entry name" value="RAB"/>
    <property type="match status" value="1"/>
</dbReference>
<evidence type="ECO:0000256" key="5">
    <source>
        <dbReference type="ARBA" id="ARBA00046278"/>
    </source>
</evidence>
<dbReference type="InterPro" id="IPR001806">
    <property type="entry name" value="Small_GTPase"/>
</dbReference>
<evidence type="ECO:0000256" key="1">
    <source>
        <dbReference type="ARBA" id="ARBA00006270"/>
    </source>
</evidence>
<keyword evidence="6" id="KW-0378">Hydrolase</keyword>
<dbReference type="SUPFAM" id="SSF52540">
    <property type="entry name" value="P-loop containing nucleoside triphosphate hydrolases"/>
    <property type="match status" value="1"/>
</dbReference>
<dbReference type="InterPro" id="IPR005225">
    <property type="entry name" value="Small_GTP-bd"/>
</dbReference>
<dbReference type="EMBL" id="CALTRL010004777">
    <property type="protein sequence ID" value="CAH7683550.1"/>
    <property type="molecule type" value="Genomic_DNA"/>
</dbReference>
<gene>
    <name evidence="6" type="ORF">PPACK8108_LOCUS17161</name>
</gene>
<name>A0AAV0BBB0_PHAPC</name>
<evidence type="ECO:0000313" key="6">
    <source>
        <dbReference type="EMBL" id="CAH7683550.1"/>
    </source>
</evidence>
<keyword evidence="2" id="KW-0547">Nucleotide-binding</keyword>
<keyword evidence="7" id="KW-1185">Reference proteome</keyword>
<dbReference type="Pfam" id="PF00071">
    <property type="entry name" value="Ras"/>
    <property type="match status" value="1"/>
</dbReference>
<dbReference type="InterPro" id="IPR027417">
    <property type="entry name" value="P-loop_NTPase"/>
</dbReference>